<dbReference type="AlphaFoldDB" id="F4RS46"/>
<evidence type="ECO:0000256" key="2">
    <source>
        <dbReference type="SAM" id="Phobius"/>
    </source>
</evidence>
<organism evidence="4">
    <name type="scientific">Melampsora larici-populina (strain 98AG31 / pathotype 3-4-7)</name>
    <name type="common">Poplar leaf rust fungus</name>
    <dbReference type="NCBI Taxonomy" id="747676"/>
    <lineage>
        <taxon>Eukaryota</taxon>
        <taxon>Fungi</taxon>
        <taxon>Dikarya</taxon>
        <taxon>Basidiomycota</taxon>
        <taxon>Pucciniomycotina</taxon>
        <taxon>Pucciniomycetes</taxon>
        <taxon>Pucciniales</taxon>
        <taxon>Melampsoraceae</taxon>
        <taxon>Melampsora</taxon>
    </lineage>
</organism>
<sequence>MASKHICLYNVLCIVVIMAFIPLNLSVRLLPGIQVDNDLVQLDDESTIVENVRETVQEIDPMEGKLLQDDKLETWRDLRTIEEVIKQNLEASIFMTRVDYYTDAILKDCPFHITPYLSDKQTGKKKRIGLFEDLIHSIIKIMKGHSAEPEHPKLHLLEEELLVLLKNIPPPKSQQERRKRSGPFVDFLMSKLGWYLLLDSLQMSGNLRYGVKASSQIFCNSEQLTTERDNELKHGTYYRNYMHIFEIFEALVFDGLQNKDLILDVAKTQYKRIKQKKIIQKHLGSIVDIHRYLVNQTPWSGHPWSPAPFFKDPLKSCGPKSSETAHKLWFIFGGNDHKISNTLDTMSEEDMALDYKVPELLKEVLNSQPFIDSNLENKLNYKFAIKHMCKAIDLVLDLDNDEPAVLSILREIFTCSIEYISKVENCNECKMIINNSVMFYLFIRRVGNVLKQLMESQFPNIPLEMKLNTPQSMGYYWALTNFRPNNHSKSEARWSRWFFGLGKTYRDHLFASQKLKNIYNQMGSAYHKTVSSSGERSVIMKHPEDLSHPELFPGTRELYKGKDVLDGKYNYFKGEAFLRLKDLLATGELYDMFTISQRKGQNVVNPSVNIEKDLAKEVKKDVRLKAITQRKIKVLGSLEYNEDRVFSNEFSKALMTVTSDDSRKNEQKLGPPEDSPRTIFSKTRNSTDKFKSIKEIFPHCEKVGQKSTDTTLPSSSKNGQEPPSFPETEGYYNSDTPIQPCVPPQKRMLSTNTDIFQERISDTGVPKKSRTQAVHVIELPEVQKSQSSINIIDTDSNVFKLPPHHKDHSPLQTPNDLCIEKAHLFDLNEVPEVPSDKQGHTEQRFTCPSMMDLKKLDSVQDATLPDLNQPVDMTE</sequence>
<gene>
    <name evidence="3" type="ORF">MELLADRAFT_64620</name>
</gene>
<dbReference type="VEuPathDB" id="FungiDB:MELLADRAFT_64620"/>
<dbReference type="EMBL" id="GL883116">
    <property type="protein sequence ID" value="EGG04791.1"/>
    <property type="molecule type" value="Genomic_DNA"/>
</dbReference>
<keyword evidence="2" id="KW-0472">Membrane</keyword>
<feature type="transmembrane region" description="Helical" evidence="2">
    <location>
        <begin position="7"/>
        <end position="25"/>
    </location>
</feature>
<evidence type="ECO:0000313" key="3">
    <source>
        <dbReference type="EMBL" id="EGG04791.1"/>
    </source>
</evidence>
<keyword evidence="4" id="KW-1185">Reference proteome</keyword>
<protein>
    <submittedName>
        <fullName evidence="3">Uncharacterized protein</fullName>
    </submittedName>
</protein>
<keyword evidence="2" id="KW-0812">Transmembrane</keyword>
<feature type="region of interest" description="Disordered" evidence="1">
    <location>
        <begin position="702"/>
        <end position="733"/>
    </location>
</feature>
<evidence type="ECO:0000256" key="1">
    <source>
        <dbReference type="SAM" id="MobiDB-lite"/>
    </source>
</evidence>
<feature type="compositionally biased region" description="Polar residues" evidence="1">
    <location>
        <begin position="705"/>
        <end position="721"/>
    </location>
</feature>
<keyword evidence="2" id="KW-1133">Transmembrane helix</keyword>
<dbReference type="HOGENOM" id="CLU_322126_0_0_1"/>
<dbReference type="KEGG" id="mlr:MELLADRAFT_64620"/>
<dbReference type="GeneID" id="18930285"/>
<accession>F4RS46</accession>
<dbReference type="RefSeq" id="XP_007411882.1">
    <property type="nucleotide sequence ID" value="XM_007411820.1"/>
</dbReference>
<name>F4RS46_MELLP</name>
<dbReference type="InParanoid" id="F4RS46"/>
<dbReference type="Proteomes" id="UP000001072">
    <property type="component" value="Unassembled WGS sequence"/>
</dbReference>
<reference evidence="4" key="1">
    <citation type="journal article" date="2011" name="Proc. Natl. Acad. Sci. U.S.A.">
        <title>Obligate biotrophy features unraveled by the genomic analysis of rust fungi.</title>
        <authorList>
            <person name="Duplessis S."/>
            <person name="Cuomo C.A."/>
            <person name="Lin Y.-C."/>
            <person name="Aerts A."/>
            <person name="Tisserant E."/>
            <person name="Veneault-Fourrey C."/>
            <person name="Joly D.L."/>
            <person name="Hacquard S."/>
            <person name="Amselem J."/>
            <person name="Cantarel B.L."/>
            <person name="Chiu R."/>
            <person name="Coutinho P.M."/>
            <person name="Feau N."/>
            <person name="Field M."/>
            <person name="Frey P."/>
            <person name="Gelhaye E."/>
            <person name="Goldberg J."/>
            <person name="Grabherr M.G."/>
            <person name="Kodira C.D."/>
            <person name="Kohler A."/>
            <person name="Kuees U."/>
            <person name="Lindquist E.A."/>
            <person name="Lucas S.M."/>
            <person name="Mago R."/>
            <person name="Mauceli E."/>
            <person name="Morin E."/>
            <person name="Murat C."/>
            <person name="Pangilinan J.L."/>
            <person name="Park R."/>
            <person name="Pearson M."/>
            <person name="Quesneville H."/>
            <person name="Rouhier N."/>
            <person name="Sakthikumar S."/>
            <person name="Salamov A.A."/>
            <person name="Schmutz J."/>
            <person name="Selles B."/>
            <person name="Shapiro H."/>
            <person name="Tanguay P."/>
            <person name="Tuskan G.A."/>
            <person name="Henrissat B."/>
            <person name="Van de Peer Y."/>
            <person name="Rouze P."/>
            <person name="Ellis J.G."/>
            <person name="Dodds P.N."/>
            <person name="Schein J.E."/>
            <person name="Zhong S."/>
            <person name="Hamelin R.C."/>
            <person name="Grigoriev I.V."/>
            <person name="Szabo L.J."/>
            <person name="Martin F."/>
        </authorList>
    </citation>
    <scope>NUCLEOTIDE SEQUENCE [LARGE SCALE GENOMIC DNA]</scope>
    <source>
        <strain evidence="4">98AG31 / pathotype 3-4-7</strain>
    </source>
</reference>
<evidence type="ECO:0000313" key="4">
    <source>
        <dbReference type="Proteomes" id="UP000001072"/>
    </source>
</evidence>
<feature type="region of interest" description="Disordered" evidence="1">
    <location>
        <begin position="657"/>
        <end position="685"/>
    </location>
</feature>
<proteinExistence type="predicted"/>